<dbReference type="EMBL" id="CP042905">
    <property type="protein sequence ID" value="QEE15343.1"/>
    <property type="molecule type" value="Genomic_DNA"/>
</dbReference>
<keyword evidence="1" id="KW-0677">Repeat</keyword>
<evidence type="ECO:0000256" key="1">
    <source>
        <dbReference type="ARBA" id="ARBA00022737"/>
    </source>
</evidence>
<dbReference type="InterPro" id="IPR019734">
    <property type="entry name" value="TPR_rpt"/>
</dbReference>
<dbReference type="RefSeq" id="WP_147662256.1">
    <property type="nucleotide sequence ID" value="NZ_CP042905.2"/>
</dbReference>
<dbReference type="Proteomes" id="UP000321408">
    <property type="component" value="Chromosome"/>
</dbReference>
<reference evidence="4 5" key="2">
    <citation type="journal article" date="2024" name="Int. J. Syst. Evol. Microbiol.">
        <title>Promethearchaeum syntrophicum gen. nov., sp. nov., an anaerobic, obligately syntrophic archaeon, the first isolate of the lineage 'Asgard' archaea, and proposal of the new archaeal phylum Promethearchaeota phyl. nov. and kingdom Promethearchaeati regn. nov.</title>
        <authorList>
            <person name="Imachi H."/>
            <person name="Nobu M.K."/>
            <person name="Kato S."/>
            <person name="Takaki Y."/>
            <person name="Miyazaki M."/>
            <person name="Miyata M."/>
            <person name="Ogawara M."/>
            <person name="Saito Y."/>
            <person name="Sakai S."/>
            <person name="Tahara Y.O."/>
            <person name="Takano Y."/>
            <person name="Tasumi E."/>
            <person name="Uematsu K."/>
            <person name="Yoshimura T."/>
            <person name="Itoh T."/>
            <person name="Ohkuma M."/>
            <person name="Takai K."/>
        </authorList>
    </citation>
    <scope>NUCLEOTIDE SEQUENCE [LARGE SCALE GENOMIC DNA]</scope>
    <source>
        <strain evidence="4 5">MK-D1</strain>
    </source>
</reference>
<dbReference type="GeneID" id="41329164"/>
<dbReference type="Gene3D" id="1.25.40.10">
    <property type="entry name" value="Tetratricopeptide repeat domain"/>
    <property type="match status" value="2"/>
</dbReference>
<dbReference type="InterPro" id="IPR011990">
    <property type="entry name" value="TPR-like_helical_dom_sf"/>
</dbReference>
<dbReference type="InterPro" id="IPR047150">
    <property type="entry name" value="SGT"/>
</dbReference>
<evidence type="ECO:0000313" key="4">
    <source>
        <dbReference type="EMBL" id="QEE15343.1"/>
    </source>
</evidence>
<dbReference type="PANTHER" id="PTHR45831">
    <property type="entry name" value="LD24721P"/>
    <property type="match status" value="1"/>
</dbReference>
<evidence type="ECO:0000256" key="2">
    <source>
        <dbReference type="ARBA" id="ARBA00022803"/>
    </source>
</evidence>
<evidence type="ECO:0000313" key="5">
    <source>
        <dbReference type="Proteomes" id="UP000321408"/>
    </source>
</evidence>
<gene>
    <name evidence="4" type="ORF">DSAG12_01168</name>
</gene>
<keyword evidence="2 3" id="KW-0802">TPR repeat</keyword>
<dbReference type="GO" id="GO:0016020">
    <property type="term" value="C:membrane"/>
    <property type="evidence" value="ECO:0007669"/>
    <property type="project" value="TreeGrafter"/>
</dbReference>
<evidence type="ECO:0000256" key="3">
    <source>
        <dbReference type="PROSITE-ProRule" id="PRU00339"/>
    </source>
</evidence>
<dbReference type="KEGG" id="psyt:DSAG12_01168"/>
<dbReference type="PANTHER" id="PTHR45831:SF2">
    <property type="entry name" value="LD24721P"/>
    <property type="match status" value="1"/>
</dbReference>
<dbReference type="SUPFAM" id="SSF48452">
    <property type="entry name" value="TPR-like"/>
    <property type="match status" value="1"/>
</dbReference>
<dbReference type="GO" id="GO:0060090">
    <property type="term" value="F:molecular adaptor activity"/>
    <property type="evidence" value="ECO:0007669"/>
    <property type="project" value="TreeGrafter"/>
</dbReference>
<accession>A0A5B9D8F5</accession>
<name>A0A5B9D8F5_9ARCH</name>
<organism evidence="4 5">
    <name type="scientific">Promethearchaeum syntrophicum</name>
    <dbReference type="NCBI Taxonomy" id="2594042"/>
    <lineage>
        <taxon>Archaea</taxon>
        <taxon>Promethearchaeati</taxon>
        <taxon>Promethearchaeota</taxon>
        <taxon>Promethearchaeia</taxon>
        <taxon>Promethearchaeales</taxon>
        <taxon>Promethearchaeaceae</taxon>
        <taxon>Promethearchaeum</taxon>
    </lineage>
</organism>
<feature type="repeat" description="TPR" evidence="3">
    <location>
        <begin position="72"/>
        <end position="105"/>
    </location>
</feature>
<dbReference type="GO" id="GO:0072380">
    <property type="term" value="C:TRC complex"/>
    <property type="evidence" value="ECO:0007669"/>
    <property type="project" value="TreeGrafter"/>
</dbReference>
<dbReference type="PROSITE" id="PS50005">
    <property type="entry name" value="TPR"/>
    <property type="match status" value="2"/>
</dbReference>
<dbReference type="GO" id="GO:0006620">
    <property type="term" value="P:post-translational protein targeting to endoplasmic reticulum membrane"/>
    <property type="evidence" value="ECO:0007669"/>
    <property type="project" value="TreeGrafter"/>
</dbReference>
<sequence>MTIDKEKLDRISEFMSNGEFNEAISLINPILEEYPNNIILMLDLAYSFANLSRFEEAIKLYSKIIELAPENSSGYTGLGFIYRKQGKNEAAIKEFTKGILYAPDNAIAHFEKAEALFEIDEYEESLKSYYKALQFSGAETEAETLHRIAQVNLGLKNYDKAIKIGNDVLTRDPSYVSINNIIALAYYLKEDWKNAELHFEKYLKVIPEDESASNLLHKIKEILKEIE</sequence>
<reference evidence="4 5" key="1">
    <citation type="journal article" date="2020" name="Nature">
        <title>Isolation of an archaeon at the prokaryote-eukaryote interface.</title>
        <authorList>
            <person name="Imachi H."/>
            <person name="Nobu M.K."/>
            <person name="Nakahara N."/>
            <person name="Morono Y."/>
            <person name="Ogawara M."/>
            <person name="Takaki Y."/>
            <person name="Takano Y."/>
            <person name="Uematsu K."/>
            <person name="Ikuta T."/>
            <person name="Ito M."/>
            <person name="Matsui Y."/>
            <person name="Miyazaki M."/>
            <person name="Murata K."/>
            <person name="Saito Y."/>
            <person name="Sakai S."/>
            <person name="Song C."/>
            <person name="Tasumi E."/>
            <person name="Yamanaka Y."/>
            <person name="Yamaguchi T."/>
            <person name="Kamagata Y."/>
            <person name="Tamaki H."/>
            <person name="Takai K."/>
        </authorList>
    </citation>
    <scope>NUCLEOTIDE SEQUENCE [LARGE SCALE GENOMIC DNA]</scope>
    <source>
        <strain evidence="4 5">MK-D1</strain>
    </source>
</reference>
<feature type="repeat" description="TPR" evidence="3">
    <location>
        <begin position="38"/>
        <end position="71"/>
    </location>
</feature>
<dbReference type="AlphaFoldDB" id="A0A5B9D8F5"/>
<dbReference type="Pfam" id="PF13181">
    <property type="entry name" value="TPR_8"/>
    <property type="match status" value="1"/>
</dbReference>
<dbReference type="SMART" id="SM00028">
    <property type="entry name" value="TPR"/>
    <property type="match status" value="5"/>
</dbReference>
<dbReference type="Pfam" id="PF14559">
    <property type="entry name" value="TPR_19"/>
    <property type="match status" value="1"/>
</dbReference>
<keyword evidence="5" id="KW-1185">Reference proteome</keyword>
<proteinExistence type="predicted"/>
<protein>
    <submittedName>
        <fullName evidence="4">Tetratricopeptide repeat protein</fullName>
    </submittedName>
</protein>
<dbReference type="Pfam" id="PF13432">
    <property type="entry name" value="TPR_16"/>
    <property type="match status" value="1"/>
</dbReference>